<proteinExistence type="predicted"/>
<evidence type="ECO:0000313" key="1">
    <source>
        <dbReference type="EMBL" id="KAA6305292.1"/>
    </source>
</evidence>
<gene>
    <name evidence="1" type="ORF">EZS27_043056</name>
</gene>
<sequence length="93" mass="10997">MGTIIYIDNQKIKSETQRAEKNLSILNSNYPKVQALGFDYEVCFLASNYQNEKQNLRDILKVKYKADFLPISEVNNRIREIEKHFYYNTSVNN</sequence>
<name>A0A5J4P7N9_9ZZZZ</name>
<comment type="caution">
    <text evidence="1">The sequence shown here is derived from an EMBL/GenBank/DDBJ whole genome shotgun (WGS) entry which is preliminary data.</text>
</comment>
<dbReference type="AlphaFoldDB" id="A0A5J4P7N9"/>
<dbReference type="EMBL" id="SNRY01010815">
    <property type="protein sequence ID" value="KAA6305292.1"/>
    <property type="molecule type" value="Genomic_DNA"/>
</dbReference>
<organism evidence="1">
    <name type="scientific">termite gut metagenome</name>
    <dbReference type="NCBI Taxonomy" id="433724"/>
    <lineage>
        <taxon>unclassified sequences</taxon>
        <taxon>metagenomes</taxon>
        <taxon>organismal metagenomes</taxon>
    </lineage>
</organism>
<reference evidence="1" key="1">
    <citation type="submission" date="2019-03" db="EMBL/GenBank/DDBJ databases">
        <title>Single cell metagenomics reveals metabolic interactions within the superorganism composed of flagellate Streblomastix strix and complex community of Bacteroidetes bacteria on its surface.</title>
        <authorList>
            <person name="Treitli S.C."/>
            <person name="Kolisko M."/>
            <person name="Husnik F."/>
            <person name="Keeling P."/>
            <person name="Hampl V."/>
        </authorList>
    </citation>
    <scope>NUCLEOTIDE SEQUENCE</scope>
    <source>
        <strain evidence="1">STM</strain>
    </source>
</reference>
<accession>A0A5J4P7N9</accession>
<protein>
    <submittedName>
        <fullName evidence="1">Uncharacterized protein</fullName>
    </submittedName>
</protein>